<dbReference type="PANTHER" id="PTHR42895">
    <property type="entry name" value="IRON-SULFUR CLUSTER-BINDING PROTEIN-RELATED"/>
    <property type="match status" value="1"/>
</dbReference>
<dbReference type="Pfam" id="PF17650">
    <property type="entry name" value="RACo_linker"/>
    <property type="match status" value="1"/>
</dbReference>
<organism evidence="2 3">
    <name type="scientific">Dehalobacterium formicoaceticum</name>
    <dbReference type="NCBI Taxonomy" id="51515"/>
    <lineage>
        <taxon>Bacteria</taxon>
        <taxon>Bacillati</taxon>
        <taxon>Bacillota</taxon>
        <taxon>Clostridia</taxon>
        <taxon>Eubacteriales</taxon>
        <taxon>Peptococcaceae</taxon>
        <taxon>Dehalobacterium</taxon>
    </lineage>
</organism>
<dbReference type="Gene3D" id="3.10.20.880">
    <property type="match status" value="1"/>
</dbReference>
<evidence type="ECO:0000313" key="3">
    <source>
        <dbReference type="Proteomes" id="UP001524944"/>
    </source>
</evidence>
<accession>A0ABT1Y633</accession>
<sequence>MEKYSVVFLPDDIKVEVDAGISLLEAARQAGIHVKSTCGGKGTCGKCTVKVTEGKISGGQGNIPKDLKEQGYILACNAMVESDLSVEIPMEFRLHEHQVFLDDQQEGIVSEGKLDILGDFPLNALAKKISLELPPPTLTENASDYARLITELKKHMATERLTVSNAVLKTLPDILRAGDWKITVTIADLEEGQEIVRVTSGQDDAPAYGVAIDVGTTTIAVTLIDLSSGAVVARQGTYNRQADFGDDVITRIVYADENNGTEKLQQVVMETINDLLNKIFEEQDISMEEIPVAVVAGNTTMSQLFLGISPKYIRLEPYIPAASQYPIVKAKDLGLSINPEGMVLSFPAVASYVGGDIVSGTLVAEVAKHEELTLFVDIGTNGEMVLGNQDWLMCCACSAGPAFEGGGIAYGMRAMAGAIERVAIDKETYHVAYKTIGDTPPVGICGSGLIDCLSKLREAGIIDRSGKMQDLDIPGIKRGDDGPEFILAFAAESGIDQDIVITESDIKNLIRAKGAIFAGVRIMLSMADMPIEAIDKILIAGGFGNYLNVPDSVRIGLLPDLPAEKYEFIGNSSLKGAQLALLSKEAFRYAEEIGRSMTYLELSIGNAFMDEYVSALFLPHTDFSLFPSVQI</sequence>
<dbReference type="PROSITE" id="PS51085">
    <property type="entry name" value="2FE2S_FER_2"/>
    <property type="match status" value="1"/>
</dbReference>
<evidence type="ECO:0000313" key="2">
    <source>
        <dbReference type="EMBL" id="MCR6546351.1"/>
    </source>
</evidence>
<proteinExistence type="predicted"/>
<gene>
    <name evidence="2" type="ORF">NVS47_12655</name>
</gene>
<dbReference type="CDD" id="cd00207">
    <property type="entry name" value="fer2"/>
    <property type="match status" value="1"/>
</dbReference>
<dbReference type="Proteomes" id="UP001524944">
    <property type="component" value="Unassembled WGS sequence"/>
</dbReference>
<dbReference type="InterPro" id="IPR041414">
    <property type="entry name" value="Raco-like_middle"/>
</dbReference>
<dbReference type="PANTHER" id="PTHR42895:SF2">
    <property type="entry name" value="IRON-SULFUR CLUSTER PROTEIN"/>
    <property type="match status" value="1"/>
</dbReference>
<feature type="domain" description="2Fe-2S ferredoxin-type" evidence="1">
    <location>
        <begin position="4"/>
        <end position="92"/>
    </location>
</feature>
<dbReference type="Gene3D" id="3.30.420.480">
    <property type="entry name" value="Domain of unknown function (DUF4445)"/>
    <property type="match status" value="1"/>
</dbReference>
<dbReference type="EMBL" id="JANPWE010000006">
    <property type="protein sequence ID" value="MCR6546351.1"/>
    <property type="molecule type" value="Genomic_DNA"/>
</dbReference>
<dbReference type="InterPro" id="IPR042259">
    <property type="entry name" value="Raco-like_middle_sf"/>
</dbReference>
<dbReference type="InterPro" id="IPR027980">
    <property type="entry name" value="RACo_C"/>
</dbReference>
<comment type="caution">
    <text evidence="2">The sequence shown here is derived from an EMBL/GenBank/DDBJ whole genome shotgun (WGS) entry which is preliminary data.</text>
</comment>
<name>A0ABT1Y633_9FIRM</name>
<dbReference type="Pfam" id="PF00111">
    <property type="entry name" value="Fer2"/>
    <property type="match status" value="1"/>
</dbReference>
<evidence type="ECO:0000259" key="1">
    <source>
        <dbReference type="PROSITE" id="PS51085"/>
    </source>
</evidence>
<dbReference type="InterPro" id="IPR001041">
    <property type="entry name" value="2Fe-2S_ferredoxin-type"/>
</dbReference>
<dbReference type="InterPro" id="IPR040506">
    <property type="entry name" value="RACo_linker"/>
</dbReference>
<dbReference type="InterPro" id="IPR052911">
    <property type="entry name" value="Corrinoid_activation_enz"/>
</dbReference>
<dbReference type="Pfam" id="PF17651">
    <property type="entry name" value="Raco_middle"/>
    <property type="match status" value="1"/>
</dbReference>
<keyword evidence="3" id="KW-1185">Reference proteome</keyword>
<dbReference type="InterPro" id="IPR012675">
    <property type="entry name" value="Beta-grasp_dom_sf"/>
</dbReference>
<dbReference type="SUPFAM" id="SSF54292">
    <property type="entry name" value="2Fe-2S ferredoxin-like"/>
    <property type="match status" value="1"/>
</dbReference>
<dbReference type="RefSeq" id="WP_257913834.1">
    <property type="nucleotide sequence ID" value="NZ_JANPWE010000006.1"/>
</dbReference>
<reference evidence="2 3" key="1">
    <citation type="submission" date="2022-08" db="EMBL/GenBank/DDBJ databases">
        <title>Proteogenomics of the novel Dehalobacterium formicoaceticum strain EZ94 highlights a key role of methyltransferases during anaerobic dichloromethane degradation.</title>
        <authorList>
            <person name="Wasmund K."/>
        </authorList>
    </citation>
    <scope>NUCLEOTIDE SEQUENCE [LARGE SCALE GENOMIC DNA]</scope>
    <source>
        <strain evidence="2 3">EZ94</strain>
    </source>
</reference>
<dbReference type="InterPro" id="IPR036010">
    <property type="entry name" value="2Fe-2S_ferredoxin-like_sf"/>
</dbReference>
<dbReference type="Gene3D" id="3.10.20.30">
    <property type="match status" value="1"/>
</dbReference>
<protein>
    <submittedName>
        <fullName evidence="2">ASKHA domain-containing protein</fullName>
    </submittedName>
</protein>
<dbReference type="Pfam" id="PF14574">
    <property type="entry name" value="RACo_C_ter"/>
    <property type="match status" value="1"/>
</dbReference>